<keyword evidence="2" id="KW-1185">Reference proteome</keyword>
<dbReference type="RefSeq" id="WP_141169679.1">
    <property type="nucleotide sequence ID" value="NZ_CP041185.1"/>
</dbReference>
<dbReference type="KEGG" id="jas:FJQ89_07340"/>
<dbReference type="AlphaFoldDB" id="A0A4Y6RBI4"/>
<evidence type="ECO:0000313" key="1">
    <source>
        <dbReference type="EMBL" id="QDG70249.1"/>
    </source>
</evidence>
<dbReference type="Proteomes" id="UP000316665">
    <property type="component" value="Chromosome"/>
</dbReference>
<sequence>MKTLKELRNIIANGEPEEKLTAAMEITNFMLPYNEEYNLLLDLEASATIEHFAITHPEKGGIDHGYRLELEALQTSIMARKSFLDMQLRAFQNSEIGIDAPDQDVVDNVKKLTDKVAKIVMKNQAIKGIIASLAEIATLINNTMERLKPA</sequence>
<organism evidence="1 2">
    <name type="scientific">Janthinobacterium tructae</name>
    <dbReference type="NCBI Taxonomy" id="2590869"/>
    <lineage>
        <taxon>Bacteria</taxon>
        <taxon>Pseudomonadati</taxon>
        <taxon>Pseudomonadota</taxon>
        <taxon>Betaproteobacteria</taxon>
        <taxon>Burkholderiales</taxon>
        <taxon>Oxalobacteraceae</taxon>
        <taxon>Janthinobacterium</taxon>
    </lineage>
</organism>
<dbReference type="EMBL" id="CP041185">
    <property type="protein sequence ID" value="QDG70249.1"/>
    <property type="molecule type" value="Genomic_DNA"/>
</dbReference>
<reference evidence="1 2" key="1">
    <citation type="submission" date="2019-06" db="EMBL/GenBank/DDBJ databases">
        <title>Complete genome sequence of Janthinobacterium sp. SNU WT3 isolated from diseased rainbow trout.</title>
        <authorList>
            <person name="Oh W.T."/>
            <person name="Park S.C."/>
        </authorList>
    </citation>
    <scope>NUCLEOTIDE SEQUENCE [LARGE SCALE GENOMIC DNA]</scope>
    <source>
        <strain evidence="1 2">SNU WT3</strain>
    </source>
</reference>
<name>A0A4Y6RBI4_9BURK</name>
<evidence type="ECO:0000313" key="2">
    <source>
        <dbReference type="Proteomes" id="UP000316665"/>
    </source>
</evidence>
<accession>A0A4Y6RBI4</accession>
<gene>
    <name evidence="1" type="ORF">FJQ89_07340</name>
</gene>
<proteinExistence type="predicted"/>
<protein>
    <submittedName>
        <fullName evidence="1">Uncharacterized protein</fullName>
    </submittedName>
</protein>